<proteinExistence type="predicted"/>
<reference evidence="1" key="2">
    <citation type="journal article" date="2015" name="Data Brief">
        <title>Shoot transcriptome of the giant reed, Arundo donax.</title>
        <authorList>
            <person name="Barrero R.A."/>
            <person name="Guerrero F.D."/>
            <person name="Moolhuijzen P."/>
            <person name="Goolsby J.A."/>
            <person name="Tidwell J."/>
            <person name="Bellgard S.E."/>
            <person name="Bellgard M.I."/>
        </authorList>
    </citation>
    <scope>NUCLEOTIDE SEQUENCE</scope>
    <source>
        <tissue evidence="1">Shoot tissue taken approximately 20 cm above the soil surface</tissue>
    </source>
</reference>
<reference evidence="1" key="1">
    <citation type="submission" date="2014-09" db="EMBL/GenBank/DDBJ databases">
        <authorList>
            <person name="Magalhaes I.L.F."/>
            <person name="Oliveira U."/>
            <person name="Santos F.R."/>
            <person name="Vidigal T.H.D.A."/>
            <person name="Brescovit A.D."/>
            <person name="Santos A.J."/>
        </authorList>
    </citation>
    <scope>NUCLEOTIDE SEQUENCE</scope>
    <source>
        <tissue evidence="1">Shoot tissue taken approximately 20 cm above the soil surface</tissue>
    </source>
</reference>
<protein>
    <submittedName>
        <fullName evidence="1">Uncharacterized protein</fullName>
    </submittedName>
</protein>
<dbReference type="EMBL" id="GBRH01220366">
    <property type="protein sequence ID" value="JAD77529.1"/>
    <property type="molecule type" value="Transcribed_RNA"/>
</dbReference>
<accession>A0A0A9CMJ1</accession>
<sequence length="75" mass="8373">MPALLLSKSSTVCPLAIVLSISRNIHDSVILQSLESFEQRRRLQRAVSPALVLSIAPLCFILRRTCKKWSPIVSN</sequence>
<evidence type="ECO:0000313" key="1">
    <source>
        <dbReference type="EMBL" id="JAD77529.1"/>
    </source>
</evidence>
<name>A0A0A9CMJ1_ARUDO</name>
<organism evidence="1">
    <name type="scientific">Arundo donax</name>
    <name type="common">Giant reed</name>
    <name type="synonym">Donax arundinaceus</name>
    <dbReference type="NCBI Taxonomy" id="35708"/>
    <lineage>
        <taxon>Eukaryota</taxon>
        <taxon>Viridiplantae</taxon>
        <taxon>Streptophyta</taxon>
        <taxon>Embryophyta</taxon>
        <taxon>Tracheophyta</taxon>
        <taxon>Spermatophyta</taxon>
        <taxon>Magnoliopsida</taxon>
        <taxon>Liliopsida</taxon>
        <taxon>Poales</taxon>
        <taxon>Poaceae</taxon>
        <taxon>PACMAD clade</taxon>
        <taxon>Arundinoideae</taxon>
        <taxon>Arundineae</taxon>
        <taxon>Arundo</taxon>
    </lineage>
</organism>
<dbReference type="AlphaFoldDB" id="A0A0A9CMJ1"/>